<protein>
    <submittedName>
        <fullName evidence="2">YggT family protein</fullName>
    </submittedName>
</protein>
<evidence type="ECO:0000313" key="2">
    <source>
        <dbReference type="EMBL" id="TWB23866.1"/>
    </source>
</evidence>
<keyword evidence="1" id="KW-0812">Transmembrane</keyword>
<dbReference type="GO" id="GO:0016020">
    <property type="term" value="C:membrane"/>
    <property type="evidence" value="ECO:0007669"/>
    <property type="project" value="InterPro"/>
</dbReference>
<dbReference type="EMBL" id="VITO01000013">
    <property type="protein sequence ID" value="TWB23866.1"/>
    <property type="molecule type" value="Genomic_DNA"/>
</dbReference>
<reference evidence="4 5" key="1">
    <citation type="submission" date="2019-06" db="EMBL/GenBank/DDBJ databases">
        <title>Genomic Encyclopedia of Type Strains, Phase IV (KMG-V): Genome sequencing to study the core and pangenomes of soil and plant-associated prokaryotes.</title>
        <authorList>
            <person name="Whitman W."/>
        </authorList>
    </citation>
    <scope>NUCLEOTIDE SEQUENCE [LARGE SCALE GENOMIC DNA]</scope>
    <source>
        <strain evidence="2 4">BR 11865</strain>
        <strain evidence="3 5">BR 12005</strain>
    </source>
</reference>
<accession>A0A560FQG5</accession>
<organism evidence="2 4">
    <name type="scientific">Nitrospirillum amazonense</name>
    <dbReference type="NCBI Taxonomy" id="28077"/>
    <lineage>
        <taxon>Bacteria</taxon>
        <taxon>Pseudomonadati</taxon>
        <taxon>Pseudomonadota</taxon>
        <taxon>Alphaproteobacteria</taxon>
        <taxon>Rhodospirillales</taxon>
        <taxon>Azospirillaceae</taxon>
        <taxon>Nitrospirillum</taxon>
    </lineage>
</organism>
<feature type="transmembrane region" description="Helical" evidence="1">
    <location>
        <begin position="66"/>
        <end position="87"/>
    </location>
</feature>
<gene>
    <name evidence="3" type="ORF">FBZ87_104233</name>
    <name evidence="2" type="ORF">FBZ88_11337</name>
</gene>
<dbReference type="EMBL" id="VITV01000004">
    <property type="protein sequence ID" value="TWB75134.1"/>
    <property type="molecule type" value="Genomic_DNA"/>
</dbReference>
<dbReference type="Proteomes" id="UP000320516">
    <property type="component" value="Unassembled WGS sequence"/>
</dbReference>
<keyword evidence="4" id="KW-1185">Reference proteome</keyword>
<name>A0A560FQG5_9PROT</name>
<proteinExistence type="predicted"/>
<evidence type="ECO:0000313" key="5">
    <source>
        <dbReference type="Proteomes" id="UP000320516"/>
    </source>
</evidence>
<sequence length="102" mass="11952">MDPLIRTILELLLVVLNLAWWVLMISAILSWLVFFGVINTRNRFVATLMDITYRLTEPLLRPIRNVVPNLGGVDISFIVLMLIIWALERLIQNYMFSSLMFR</sequence>
<evidence type="ECO:0000313" key="3">
    <source>
        <dbReference type="EMBL" id="TWB75134.1"/>
    </source>
</evidence>
<keyword evidence="1" id="KW-1133">Transmembrane helix</keyword>
<evidence type="ECO:0000313" key="4">
    <source>
        <dbReference type="Proteomes" id="UP000316545"/>
    </source>
</evidence>
<dbReference type="InterPro" id="IPR003425">
    <property type="entry name" value="CCB3/YggT"/>
</dbReference>
<keyword evidence="1" id="KW-0472">Membrane</keyword>
<feature type="transmembrane region" description="Helical" evidence="1">
    <location>
        <begin position="12"/>
        <end position="38"/>
    </location>
</feature>
<dbReference type="RefSeq" id="WP_211098507.1">
    <property type="nucleotide sequence ID" value="NZ_JARPAF010000002.1"/>
</dbReference>
<comment type="caution">
    <text evidence="2">The sequence shown here is derived from an EMBL/GenBank/DDBJ whole genome shotgun (WGS) entry which is preliminary data.</text>
</comment>
<dbReference type="Pfam" id="PF02325">
    <property type="entry name" value="CCB3_YggT"/>
    <property type="match status" value="1"/>
</dbReference>
<dbReference type="AlphaFoldDB" id="A0A560FQG5"/>
<evidence type="ECO:0000256" key="1">
    <source>
        <dbReference type="SAM" id="Phobius"/>
    </source>
</evidence>
<dbReference type="Proteomes" id="UP000316545">
    <property type="component" value="Unassembled WGS sequence"/>
</dbReference>